<protein>
    <recommendedName>
        <fullName evidence="1">DUF2779 domain-containing protein</fullName>
    </recommendedName>
</protein>
<evidence type="ECO:0000313" key="2">
    <source>
        <dbReference type="EMBL" id="CRX36977.1"/>
    </source>
</evidence>
<dbReference type="Proteomes" id="UP000242141">
    <property type="component" value="Unassembled WGS sequence"/>
</dbReference>
<accession>A0A0G7ZLC8</accession>
<dbReference type="Pfam" id="PF11074">
    <property type="entry name" value="DUF2779"/>
    <property type="match status" value="1"/>
</dbReference>
<dbReference type="InterPro" id="IPR012337">
    <property type="entry name" value="RNaseH-like_sf"/>
</dbReference>
<name>A0A0G7ZLC8_9MOLU</name>
<sequence length="655" mass="78985">MNFNNRKQSFTKYTFLNYLKGEFFAWLTDDNNYLKAAEKYKDLQNLSYYRYKRLKNHDLNISELELPTTIIDGNDVSFWSKEYYKKKFQDQNFKIYDFSLEEASFEIIAHKTEKILKEEGNIIIFEGAFSYNDFKIRTDVIIKNNQKFKLCEVKAITNCLDYHALDIMFQAKILEKLNYKIEDWIFRLTILNNNFELYSNNNQVEIDDLIQFNLLNLFEEHNCYFKSKPKNLKKSLSEGKGFLIKEIFNKEEYYDIFSNFDNFLEKIKLNQRKSNLPKKNYFEERNFSYLDSEYFSFFLKYMGVSIYKSIFLLGGDSWFNNKKKGNLFNNEIREIDQIENLDLISPSLFKNTNLKIKTILQNKNLKILQNADFINFLKKDNNAKKYKRIIQKNSILTNKKFNLLDKIKIHLNEYQKIIYMYDFETVSQAIPRIKNMSTYEQVPYQYSIHVILDKEDFDFKTGKNVVHLEWLASNNKNFYEEFWKNFIKDMQKYGSGSYVSYNKQFEKGIILNYINRIENNQKNPDYLFLIKIWNETLDMMDPFSNYWYYSPDFLGSYSIKVIGPHFVSDISYKNLDKRVQKGDQSAKQAKIWLIQNNSYYDESWHNVREAMLKYCCYDTLLMVAIFQKLKEFVKNNDYNFNLLTKEKINFISEYN</sequence>
<dbReference type="EMBL" id="CWGI01000001">
    <property type="protein sequence ID" value="CRX36977.1"/>
    <property type="molecule type" value="Genomic_DNA"/>
</dbReference>
<evidence type="ECO:0000259" key="1">
    <source>
        <dbReference type="Pfam" id="PF11074"/>
    </source>
</evidence>
<proteinExistence type="predicted"/>
<dbReference type="InterPro" id="IPR021301">
    <property type="entry name" value="DUF2779"/>
</dbReference>
<gene>
    <name evidence="2" type="ORF">HEPPS_01770</name>
</gene>
<organism evidence="2 3">
    <name type="scientific">Candidatus Hepatoplasma crinochetorum</name>
    <dbReference type="NCBI Taxonomy" id="295596"/>
    <lineage>
        <taxon>Bacteria</taxon>
        <taxon>Bacillati</taxon>
        <taxon>Mycoplasmatota</taxon>
        <taxon>Mollicutes</taxon>
        <taxon>Candidatus Hepatoplasmataceae</taxon>
        <taxon>Candidatus Hepatoplasma</taxon>
    </lineage>
</organism>
<evidence type="ECO:0000313" key="3">
    <source>
        <dbReference type="Proteomes" id="UP000242141"/>
    </source>
</evidence>
<reference evidence="3" key="1">
    <citation type="submission" date="2015-05" db="EMBL/GenBank/DDBJ databases">
        <authorList>
            <person name="Collingro A."/>
        </authorList>
    </citation>
    <scope>NUCLEOTIDE SEQUENCE [LARGE SCALE GENOMIC DNA]</scope>
    <source>
        <strain evidence="3">Ps</strain>
    </source>
</reference>
<dbReference type="AlphaFoldDB" id="A0A0G7ZLC8"/>
<feature type="domain" description="DUF2779" evidence="1">
    <location>
        <begin position="419"/>
        <end position="558"/>
    </location>
</feature>
<dbReference type="SUPFAM" id="SSF53098">
    <property type="entry name" value="Ribonuclease H-like"/>
    <property type="match status" value="1"/>
</dbReference>
<keyword evidence="3" id="KW-1185">Reference proteome</keyword>